<feature type="transmembrane region" description="Helical" evidence="10">
    <location>
        <begin position="190"/>
        <end position="216"/>
    </location>
</feature>
<feature type="transmembrane region" description="Helical" evidence="10">
    <location>
        <begin position="46"/>
        <end position="67"/>
    </location>
</feature>
<evidence type="ECO:0000313" key="11">
    <source>
        <dbReference type="EMBL" id="MEM5948625.1"/>
    </source>
</evidence>
<keyword evidence="1 10" id="KW-0813">Transport</keyword>
<comment type="cofactor">
    <cofactor evidence="10">
        <name>FMN</name>
        <dbReference type="ChEBI" id="CHEBI:58210"/>
    </cofactor>
</comment>
<name>A0ABU9UF72_9SPIR</name>
<feature type="transmembrane region" description="Helical" evidence="10">
    <location>
        <begin position="79"/>
        <end position="99"/>
    </location>
</feature>
<evidence type="ECO:0000256" key="1">
    <source>
        <dbReference type="ARBA" id="ARBA00022448"/>
    </source>
</evidence>
<dbReference type="RefSeq" id="WP_420070075.1">
    <property type="nucleotide sequence ID" value="NZ_JBCHKQ010000004.1"/>
</dbReference>
<gene>
    <name evidence="10" type="primary">rnfD</name>
    <name evidence="11" type="ORF">WKV44_08725</name>
</gene>
<dbReference type="EMBL" id="JBCHKQ010000004">
    <property type="protein sequence ID" value="MEM5948625.1"/>
    <property type="molecule type" value="Genomic_DNA"/>
</dbReference>
<dbReference type="PANTHER" id="PTHR30578:SF0">
    <property type="entry name" value="ION-TRANSLOCATING OXIDOREDUCTASE COMPLEX SUBUNIT D"/>
    <property type="match status" value="1"/>
</dbReference>
<comment type="similarity">
    <text evidence="10">Belongs to the NqrB/RnfD family.</text>
</comment>
<evidence type="ECO:0000256" key="3">
    <source>
        <dbReference type="ARBA" id="ARBA00022630"/>
    </source>
</evidence>
<evidence type="ECO:0000256" key="2">
    <source>
        <dbReference type="ARBA" id="ARBA00022553"/>
    </source>
</evidence>
<feature type="transmembrane region" description="Helical" evidence="10">
    <location>
        <begin position="280"/>
        <end position="299"/>
    </location>
</feature>
<sequence length="333" mass="35656">MNKLTVSLSPHAKAPIDTQKVMLAVILALMPSFIASLYFFGVRAFIVTAVSVVAAVLTEYLITTILLKRKNTTSDLSAVVAGLLLAYNVPSSIPLWQIASGAVFAMGIAKLAFGGLGNNPFNPALAGRAFMLVSFPQQMTTWPQPVVTKMMLNPDALTAATPLGILKEHIKAGETIQQFSNKLPDYWHMFIGNIGGSLGETSALAILIGGLFLLLIRVISWRIPFFYLAGLVSITGIFYLIDPTRYADPLFHLLAGGVLLGAFFMATDLVTSPMSPAGQIIYALGGGILAALIRLFGSYPEGCSYSILIMNAFVPLIDRALPPSRFGKEASRA</sequence>
<keyword evidence="2 10" id="KW-0597">Phosphoprotein</keyword>
<evidence type="ECO:0000256" key="10">
    <source>
        <dbReference type="HAMAP-Rule" id="MF_00462"/>
    </source>
</evidence>
<keyword evidence="7 10" id="KW-0249">Electron transport</keyword>
<keyword evidence="9 10" id="KW-0472">Membrane</keyword>
<feature type="transmembrane region" description="Helical" evidence="10">
    <location>
        <begin position="223"/>
        <end position="241"/>
    </location>
</feature>
<keyword evidence="3 10" id="KW-0285">Flavoprotein</keyword>
<feature type="modified residue" description="FMN phosphoryl threonine" evidence="10">
    <location>
        <position position="161"/>
    </location>
</feature>
<dbReference type="InterPro" id="IPR011303">
    <property type="entry name" value="RnfD_bac"/>
</dbReference>
<keyword evidence="6 10" id="KW-1278">Translocase</keyword>
<accession>A0ABU9UF72</accession>
<evidence type="ECO:0000256" key="9">
    <source>
        <dbReference type="ARBA" id="ARBA00023136"/>
    </source>
</evidence>
<comment type="subcellular location">
    <subcellularLocation>
        <location evidence="10">Cell membrane</location>
        <topology evidence="10">Multi-pass membrane protein</topology>
    </subcellularLocation>
</comment>
<evidence type="ECO:0000256" key="4">
    <source>
        <dbReference type="ARBA" id="ARBA00022643"/>
    </source>
</evidence>
<dbReference type="NCBIfam" id="TIGR01946">
    <property type="entry name" value="rnfD"/>
    <property type="match status" value="1"/>
</dbReference>
<comment type="subunit">
    <text evidence="10">The complex is composed of six subunits: RnfA, RnfB, RnfC, RnfD, RnfE and RnfG.</text>
</comment>
<dbReference type="EC" id="7.-.-.-" evidence="10"/>
<keyword evidence="8 10" id="KW-1133">Transmembrane helix</keyword>
<reference evidence="11 12" key="1">
    <citation type="submission" date="2024-03" db="EMBL/GenBank/DDBJ databases">
        <title>Ignisphaera cupida sp. nov., a hyperthermophilic hydrolytic archaeon from a hot spring of Kamchatka, and proposal of Ignisphaeraceae fam. nov.</title>
        <authorList>
            <person name="Podosokorskaya O.A."/>
            <person name="Elcheninov A.G."/>
            <person name="Maltseva A.I."/>
            <person name="Zayulina K.S."/>
            <person name="Novikov A."/>
            <person name="Merkel A.Y."/>
        </authorList>
    </citation>
    <scope>NUCLEOTIDE SEQUENCE [LARGE SCALE GENOMIC DNA]</scope>
    <source>
        <strain evidence="11 12">38H-sp</strain>
    </source>
</reference>
<keyword evidence="10" id="KW-1003">Cell membrane</keyword>
<dbReference type="PANTHER" id="PTHR30578">
    <property type="entry name" value="ELECTRON TRANSPORT COMPLEX PROTEIN RNFD"/>
    <property type="match status" value="1"/>
</dbReference>
<dbReference type="HAMAP" id="MF_00462">
    <property type="entry name" value="RsxD_RnfD"/>
    <property type="match status" value="1"/>
</dbReference>
<feature type="transmembrane region" description="Helical" evidence="10">
    <location>
        <begin position="253"/>
        <end position="271"/>
    </location>
</feature>
<keyword evidence="5 10" id="KW-0812">Transmembrane</keyword>
<comment type="caution">
    <text evidence="11">The sequence shown here is derived from an EMBL/GenBank/DDBJ whole genome shotgun (WGS) entry which is preliminary data.</text>
</comment>
<organism evidence="11 12">
    <name type="scientific">Rarispira pelagica</name>
    <dbReference type="NCBI Taxonomy" id="3141764"/>
    <lineage>
        <taxon>Bacteria</taxon>
        <taxon>Pseudomonadati</taxon>
        <taxon>Spirochaetota</taxon>
        <taxon>Spirochaetia</taxon>
        <taxon>Winmispirales</taxon>
        <taxon>Winmispiraceae</taxon>
        <taxon>Rarispira</taxon>
    </lineage>
</organism>
<proteinExistence type="inferred from homology"/>
<protein>
    <recommendedName>
        <fullName evidence="10">Ion-translocating oxidoreductase complex subunit D</fullName>
        <ecNumber evidence="10">7.-.-.-</ecNumber>
    </recommendedName>
    <alternativeName>
        <fullName evidence="10">Rnf electron transport complex subunit D</fullName>
    </alternativeName>
</protein>
<evidence type="ECO:0000313" key="12">
    <source>
        <dbReference type="Proteomes" id="UP001466331"/>
    </source>
</evidence>
<evidence type="ECO:0000256" key="8">
    <source>
        <dbReference type="ARBA" id="ARBA00022989"/>
    </source>
</evidence>
<comment type="function">
    <text evidence="10">Part of a membrane-bound complex that couples electron transfer with translocation of ions across the membrane.</text>
</comment>
<dbReference type="Proteomes" id="UP001466331">
    <property type="component" value="Unassembled WGS sequence"/>
</dbReference>
<evidence type="ECO:0000256" key="5">
    <source>
        <dbReference type="ARBA" id="ARBA00022692"/>
    </source>
</evidence>
<dbReference type="Pfam" id="PF03116">
    <property type="entry name" value="NQR2_RnfD_RnfE"/>
    <property type="match status" value="1"/>
</dbReference>
<keyword evidence="4 10" id="KW-0288">FMN</keyword>
<evidence type="ECO:0000256" key="7">
    <source>
        <dbReference type="ARBA" id="ARBA00022982"/>
    </source>
</evidence>
<dbReference type="InterPro" id="IPR004338">
    <property type="entry name" value="NqrB/RnfD"/>
</dbReference>
<keyword evidence="12" id="KW-1185">Reference proteome</keyword>
<evidence type="ECO:0000256" key="6">
    <source>
        <dbReference type="ARBA" id="ARBA00022967"/>
    </source>
</evidence>
<feature type="transmembrane region" description="Helical" evidence="10">
    <location>
        <begin position="21"/>
        <end position="40"/>
    </location>
</feature>